<dbReference type="InterPro" id="IPR043128">
    <property type="entry name" value="Rev_trsase/Diguanyl_cyclase"/>
</dbReference>
<dbReference type="VEuPathDB" id="TriTrypDB:BSAL_90060"/>
<feature type="compositionally biased region" description="Basic and acidic residues" evidence="1">
    <location>
        <begin position="101"/>
        <end position="116"/>
    </location>
</feature>
<evidence type="ECO:0000259" key="2">
    <source>
        <dbReference type="Pfam" id="PF00078"/>
    </source>
</evidence>
<feature type="compositionally biased region" description="Basic residues" evidence="1">
    <location>
        <begin position="60"/>
        <end position="71"/>
    </location>
</feature>
<dbReference type="Gene3D" id="3.30.70.270">
    <property type="match status" value="1"/>
</dbReference>
<organism evidence="3 4">
    <name type="scientific">Bodo saltans</name>
    <name type="common">Flagellated protozoan</name>
    <dbReference type="NCBI Taxonomy" id="75058"/>
    <lineage>
        <taxon>Eukaryota</taxon>
        <taxon>Discoba</taxon>
        <taxon>Euglenozoa</taxon>
        <taxon>Kinetoplastea</taxon>
        <taxon>Metakinetoplastina</taxon>
        <taxon>Eubodonida</taxon>
        <taxon>Bodonidae</taxon>
        <taxon>Bodo</taxon>
    </lineage>
</organism>
<keyword evidence="4" id="KW-1185">Reference proteome</keyword>
<dbReference type="PANTHER" id="PTHR33064:SF37">
    <property type="entry name" value="RIBONUCLEASE H"/>
    <property type="match status" value="1"/>
</dbReference>
<dbReference type="PANTHER" id="PTHR33064">
    <property type="entry name" value="POL PROTEIN"/>
    <property type="match status" value="1"/>
</dbReference>
<dbReference type="OrthoDB" id="248467at2759"/>
<dbReference type="Gene3D" id="3.10.10.10">
    <property type="entry name" value="HIV Type 1 Reverse Transcriptase, subunit A, domain 1"/>
    <property type="match status" value="1"/>
</dbReference>
<feature type="compositionally biased region" description="Basic and acidic residues" evidence="1">
    <location>
        <begin position="134"/>
        <end position="150"/>
    </location>
</feature>
<reference evidence="4" key="1">
    <citation type="submission" date="2015-09" db="EMBL/GenBank/DDBJ databases">
        <authorList>
            <consortium name="Pathogen Informatics"/>
        </authorList>
    </citation>
    <scope>NUCLEOTIDE SEQUENCE [LARGE SCALE GENOMIC DNA]</scope>
    <source>
        <strain evidence="4">Lake Konstanz</strain>
    </source>
</reference>
<dbReference type="Pfam" id="PF00078">
    <property type="entry name" value="RVT_1"/>
    <property type="match status" value="1"/>
</dbReference>
<evidence type="ECO:0000256" key="1">
    <source>
        <dbReference type="SAM" id="MobiDB-lite"/>
    </source>
</evidence>
<dbReference type="InterPro" id="IPR051320">
    <property type="entry name" value="Viral_Replic_Matur_Polypro"/>
</dbReference>
<dbReference type="InterPro" id="IPR043502">
    <property type="entry name" value="DNA/RNA_pol_sf"/>
</dbReference>
<evidence type="ECO:0000313" key="3">
    <source>
        <dbReference type="EMBL" id="CUG85526.1"/>
    </source>
</evidence>
<dbReference type="EMBL" id="CYKH01001168">
    <property type="protein sequence ID" value="CUG85526.1"/>
    <property type="molecule type" value="Genomic_DNA"/>
</dbReference>
<dbReference type="Proteomes" id="UP000051952">
    <property type="component" value="Unassembled WGS sequence"/>
</dbReference>
<dbReference type="AlphaFoldDB" id="A0A0S4J719"/>
<sequence>MYLVIIHLPSLIVVKRKEDGGFSGPQFEHTVHSPRGHQSRPPQGQWAPPPPPPVPSLPRRQNHPAHAHLHGPHTPSIRVASSPTSHRGDSDRSTIPLRPPARRDRTPSVPRAEGKRIWCASMQARRPPSPGTARDSDRRLAPTEQTHHDSGSLPLPRGRFAPRRRGGPLCNDVINVHGQPTWCPPCLIESPCPPTLHRPWYTLSRHRNPDSVSHRRKQRQIRRFDRWQAQHQGGRGSTRPPPFDPWGYPIPPGLPYQDVSVLPMSIASLTPSIYTTAVIAGLNHIVIDLDYARPPSRFPVGTAPDEILERLATADVIEQFHPADSDYLGITTIAATAEKLGTPKARFRVVSDTLTANISNAHSPTKAQFIPMSHLLVRLARLSQTRPLWYMTFDLKTSFFQVTLPTGCRNAFTTTDSVGRFFRFKRLPMGYRGSVDILQAIMQSLLADILGESLELASGLVDIYVDNALLAHHDKRLLETLRLRLNARCVELGITVGEWILSQSVVHRGVRIDTTSTSLKDTLVTKIRAHIEYVRTHSKITLKQWECLCGEITYAESILVPFPIRELYHTYRVWTDAVQRHSRFLTPPPAACAELTKASHWLTLAQPLNRWFCAYDPTQSLVESSTRHVYFTDASKHLFGYVHHHQQTIQSGQCPNPINIEHGSSASELLAAVSLINSLTPNPSLPVDNHYTFAGDNTGAQFALARRFSSAISLYTILRQLRVSCMHATFLYSATIPSGYGTQDPERRFLTIFENYPP</sequence>
<name>A0A0S4J719_BODSA</name>
<protein>
    <recommendedName>
        <fullName evidence="2">Reverse transcriptase domain-containing protein</fullName>
    </recommendedName>
</protein>
<feature type="region of interest" description="Disordered" evidence="1">
    <location>
        <begin position="23"/>
        <end position="160"/>
    </location>
</feature>
<accession>A0A0S4J719</accession>
<dbReference type="InterPro" id="IPR000477">
    <property type="entry name" value="RT_dom"/>
</dbReference>
<feature type="compositionally biased region" description="Pro residues" evidence="1">
    <location>
        <begin position="47"/>
        <end position="56"/>
    </location>
</feature>
<proteinExistence type="predicted"/>
<gene>
    <name evidence="3" type="ORF">BSAL_90060</name>
</gene>
<dbReference type="SUPFAM" id="SSF56672">
    <property type="entry name" value="DNA/RNA polymerases"/>
    <property type="match status" value="1"/>
</dbReference>
<feature type="domain" description="Reverse transcriptase" evidence="2">
    <location>
        <begin position="348"/>
        <end position="496"/>
    </location>
</feature>
<evidence type="ECO:0000313" key="4">
    <source>
        <dbReference type="Proteomes" id="UP000051952"/>
    </source>
</evidence>